<evidence type="ECO:0000259" key="8">
    <source>
        <dbReference type="Pfam" id="PF04024"/>
    </source>
</evidence>
<feature type="transmembrane region" description="Helical" evidence="7">
    <location>
        <begin position="225"/>
        <end position="244"/>
    </location>
</feature>
<dbReference type="InterPro" id="IPR007168">
    <property type="entry name" value="Phageshock_PspC_N"/>
</dbReference>
<comment type="subcellular location">
    <subcellularLocation>
        <location evidence="1">Cell membrane</location>
        <topology evidence="1">Single-pass membrane protein</topology>
    </subcellularLocation>
</comment>
<proteinExistence type="predicted"/>
<evidence type="ECO:0000256" key="7">
    <source>
        <dbReference type="SAM" id="Phobius"/>
    </source>
</evidence>
<evidence type="ECO:0000313" key="9">
    <source>
        <dbReference type="EMBL" id="SDP90964.1"/>
    </source>
</evidence>
<evidence type="ECO:0000256" key="4">
    <source>
        <dbReference type="ARBA" id="ARBA00022989"/>
    </source>
</evidence>
<feature type="transmembrane region" description="Helical" evidence="7">
    <location>
        <begin position="103"/>
        <end position="121"/>
    </location>
</feature>
<feature type="transmembrane region" description="Helical" evidence="7">
    <location>
        <begin position="59"/>
        <end position="82"/>
    </location>
</feature>
<sequence>MLSLVSGESTKAHSAPSVEDTLKDFWATRPRRPRQGRKVAGVAAGIGARYGIDPVIVRVAFVVATFYGGAGVLAYLLGWLFLAEEDDEASPIEALAGHGRSSSSAAFTVALCVAMFPAFWWFFDRDFSGFIAVALIGGSLFLLHRHRSHLGAARPPATAQTSEMETGPTVVWDPINPGYEAQQQQQQPPAWDPLGAAPFAWDLPEPSLREPDPQPPAPRRRRSKVGLVTMAFVLLAVGVGVILGPDTGGWLTFQHGIGVVLGILGLGLVAGAFSGGGRGLIGLAVPLAAMGIAMTIVWPTGITAEGVGDVDDRPLTIEQVKNSYQRNLGSVNLDLRELPTSGEVKTKAKVDVGDVTVIVPETADVTVKCSAGVGSVKCLNEERNGPDSKVTTVDLGPDGKGGLVIELDAIVSGPGSVEVRRG</sequence>
<dbReference type="EMBL" id="FNJB01000022">
    <property type="protein sequence ID" value="SDP90964.1"/>
    <property type="molecule type" value="Genomic_DNA"/>
</dbReference>
<feature type="domain" description="Phage shock protein PspC N-terminal" evidence="8">
    <location>
        <begin position="29"/>
        <end position="84"/>
    </location>
</feature>
<dbReference type="PANTHER" id="PTHR33885">
    <property type="entry name" value="PHAGE SHOCK PROTEIN C"/>
    <property type="match status" value="1"/>
</dbReference>
<keyword evidence="10" id="KW-1185">Reference proteome</keyword>
<gene>
    <name evidence="9" type="ORF">SAMN05192558_12260</name>
</gene>
<evidence type="ECO:0000256" key="6">
    <source>
        <dbReference type="SAM" id="MobiDB-lite"/>
    </source>
</evidence>
<dbReference type="PANTHER" id="PTHR33885:SF3">
    <property type="entry name" value="PHAGE SHOCK PROTEIN C"/>
    <property type="match status" value="1"/>
</dbReference>
<feature type="region of interest" description="Disordered" evidence="6">
    <location>
        <begin position="154"/>
        <end position="176"/>
    </location>
</feature>
<evidence type="ECO:0000256" key="3">
    <source>
        <dbReference type="ARBA" id="ARBA00022692"/>
    </source>
</evidence>
<feature type="transmembrane region" description="Helical" evidence="7">
    <location>
        <begin position="127"/>
        <end position="144"/>
    </location>
</feature>
<protein>
    <submittedName>
        <fullName evidence="9">Phage shock protein PspC (Stress-responsive transcriptional regulator)</fullName>
    </submittedName>
</protein>
<evidence type="ECO:0000256" key="1">
    <source>
        <dbReference type="ARBA" id="ARBA00004162"/>
    </source>
</evidence>
<evidence type="ECO:0000256" key="5">
    <source>
        <dbReference type="ARBA" id="ARBA00023136"/>
    </source>
</evidence>
<name>A0A1H0WJQ7_9PSEU</name>
<reference evidence="10" key="1">
    <citation type="submission" date="2016-10" db="EMBL/GenBank/DDBJ databases">
        <authorList>
            <person name="Varghese N."/>
            <person name="Submissions S."/>
        </authorList>
    </citation>
    <scope>NUCLEOTIDE SEQUENCE [LARGE SCALE GENOMIC DNA]</scope>
    <source>
        <strain evidence="10">IBRC-M 10655</strain>
    </source>
</reference>
<organism evidence="9 10">
    <name type="scientific">Actinokineospora alba</name>
    <dbReference type="NCBI Taxonomy" id="504798"/>
    <lineage>
        <taxon>Bacteria</taxon>
        <taxon>Bacillati</taxon>
        <taxon>Actinomycetota</taxon>
        <taxon>Actinomycetes</taxon>
        <taxon>Pseudonocardiales</taxon>
        <taxon>Pseudonocardiaceae</taxon>
        <taxon>Actinokineospora</taxon>
    </lineage>
</organism>
<dbReference type="STRING" id="504798.SAMN05421871_101724"/>
<dbReference type="GO" id="GO:0005886">
    <property type="term" value="C:plasma membrane"/>
    <property type="evidence" value="ECO:0007669"/>
    <property type="project" value="UniProtKB-SubCell"/>
</dbReference>
<evidence type="ECO:0000313" key="10">
    <source>
        <dbReference type="Proteomes" id="UP000199651"/>
    </source>
</evidence>
<dbReference type="Pfam" id="PF04024">
    <property type="entry name" value="PspC"/>
    <property type="match status" value="1"/>
</dbReference>
<dbReference type="AlphaFoldDB" id="A0A1H0WJQ7"/>
<keyword evidence="4 7" id="KW-1133">Transmembrane helix</keyword>
<keyword evidence="2" id="KW-1003">Cell membrane</keyword>
<dbReference type="Proteomes" id="UP000199651">
    <property type="component" value="Unassembled WGS sequence"/>
</dbReference>
<accession>A0A1H0WJQ7</accession>
<keyword evidence="3 7" id="KW-0812">Transmembrane</keyword>
<keyword evidence="5 7" id="KW-0472">Membrane</keyword>
<dbReference type="InterPro" id="IPR052027">
    <property type="entry name" value="PspC"/>
</dbReference>
<feature type="transmembrane region" description="Helical" evidence="7">
    <location>
        <begin position="250"/>
        <end position="273"/>
    </location>
</feature>
<feature type="transmembrane region" description="Helical" evidence="7">
    <location>
        <begin position="280"/>
        <end position="298"/>
    </location>
</feature>
<dbReference type="OrthoDB" id="3208990at2"/>
<evidence type="ECO:0000256" key="2">
    <source>
        <dbReference type="ARBA" id="ARBA00022475"/>
    </source>
</evidence>